<dbReference type="Proteomes" id="UP001497453">
    <property type="component" value="Chromosome 8"/>
</dbReference>
<evidence type="ECO:0000313" key="1">
    <source>
        <dbReference type="EMBL" id="CAL1715467.1"/>
    </source>
</evidence>
<name>A0ABP1E8G0_9APHY</name>
<sequence length="415" mass="45503">MEKALRLVEPSLKTLHDLEPKYKAMDDACNEWLREVEEYGPIPSIEEWHATNTAPSVNSSAGECTRILAIDVPVLEPYDALADTNELEPRNSVPPELADESTGILGDLNIDAALSPLPSVASLHFTPLDIPGTPEDLSLTGIQPSDAIEPASEQNQLTDPATHDAVPDDFVRRDIDPSSCLASTVGADDPELDSSPAAMHESPPIRLAYLHAVLGNIFEHNTILDATNRLAGSLDIIDACGCLPTYPKPVRTLVTAKKQLGLNVDDYIKKRPICIVYFKYYSYETITSMDSPQCTESKCQGLIYRDVYTSKKNHITRLPAKIQPYASIIKSLRRLCLRKDFIENLIPLTGPTEGSTDDTPMTDFYGASASGTIRIGLKCVVDEQGKVKDIKILPGSSHMLRDCELGLSLTLNVDW</sequence>
<organism evidence="1 2">
    <name type="scientific">Somion occarium</name>
    <dbReference type="NCBI Taxonomy" id="3059160"/>
    <lineage>
        <taxon>Eukaryota</taxon>
        <taxon>Fungi</taxon>
        <taxon>Dikarya</taxon>
        <taxon>Basidiomycota</taxon>
        <taxon>Agaricomycotina</taxon>
        <taxon>Agaricomycetes</taxon>
        <taxon>Polyporales</taxon>
        <taxon>Cerrenaceae</taxon>
        <taxon>Somion</taxon>
    </lineage>
</organism>
<dbReference type="EMBL" id="OZ037951">
    <property type="protein sequence ID" value="CAL1715467.1"/>
    <property type="molecule type" value="Genomic_DNA"/>
</dbReference>
<gene>
    <name evidence="1" type="ORF">GFSPODELE1_LOCUS10240</name>
</gene>
<protein>
    <submittedName>
        <fullName evidence="1">Uncharacterized protein</fullName>
    </submittedName>
</protein>
<reference evidence="2" key="1">
    <citation type="submission" date="2024-04" db="EMBL/GenBank/DDBJ databases">
        <authorList>
            <person name="Shaw F."/>
            <person name="Minotto A."/>
        </authorList>
    </citation>
    <scope>NUCLEOTIDE SEQUENCE [LARGE SCALE GENOMIC DNA]</scope>
</reference>
<proteinExistence type="predicted"/>
<evidence type="ECO:0000313" key="2">
    <source>
        <dbReference type="Proteomes" id="UP001497453"/>
    </source>
</evidence>
<keyword evidence="2" id="KW-1185">Reference proteome</keyword>
<accession>A0ABP1E8G0</accession>